<protein>
    <submittedName>
        <fullName evidence="2">Uncharacterized protein</fullName>
    </submittedName>
</protein>
<keyword evidence="3" id="KW-1185">Reference proteome</keyword>
<evidence type="ECO:0000313" key="2">
    <source>
        <dbReference type="EMBL" id="GFR47445.1"/>
    </source>
</evidence>
<name>A0AAD3DSV6_9CHLO</name>
<proteinExistence type="predicted"/>
<dbReference type="EMBL" id="BMAR01000018">
    <property type="protein sequence ID" value="GFR47445.1"/>
    <property type="molecule type" value="Genomic_DNA"/>
</dbReference>
<reference evidence="2 3" key="1">
    <citation type="journal article" date="2021" name="Sci. Rep.">
        <title>Genome sequencing of the multicellular alga Astrephomene provides insights into convergent evolution of germ-soma differentiation.</title>
        <authorList>
            <person name="Yamashita S."/>
            <person name="Yamamoto K."/>
            <person name="Matsuzaki R."/>
            <person name="Suzuki S."/>
            <person name="Yamaguchi H."/>
            <person name="Hirooka S."/>
            <person name="Minakuchi Y."/>
            <person name="Miyagishima S."/>
            <person name="Kawachi M."/>
            <person name="Toyoda A."/>
            <person name="Nozaki H."/>
        </authorList>
    </citation>
    <scope>NUCLEOTIDE SEQUENCE [LARGE SCALE GENOMIC DNA]</scope>
    <source>
        <strain evidence="2 3">NIES-4017</strain>
    </source>
</reference>
<feature type="transmembrane region" description="Helical" evidence="1">
    <location>
        <begin position="108"/>
        <end position="130"/>
    </location>
</feature>
<keyword evidence="1" id="KW-0472">Membrane</keyword>
<comment type="caution">
    <text evidence="2">The sequence shown here is derived from an EMBL/GenBank/DDBJ whole genome shotgun (WGS) entry which is preliminary data.</text>
</comment>
<evidence type="ECO:0000313" key="3">
    <source>
        <dbReference type="Proteomes" id="UP001054857"/>
    </source>
</evidence>
<feature type="transmembrane region" description="Helical" evidence="1">
    <location>
        <begin position="74"/>
        <end position="96"/>
    </location>
</feature>
<keyword evidence="1" id="KW-0812">Transmembrane</keyword>
<evidence type="ECO:0000256" key="1">
    <source>
        <dbReference type="SAM" id="Phobius"/>
    </source>
</evidence>
<dbReference type="Proteomes" id="UP001054857">
    <property type="component" value="Unassembled WGS sequence"/>
</dbReference>
<organism evidence="2 3">
    <name type="scientific">Astrephomene gubernaculifera</name>
    <dbReference type="NCBI Taxonomy" id="47775"/>
    <lineage>
        <taxon>Eukaryota</taxon>
        <taxon>Viridiplantae</taxon>
        <taxon>Chlorophyta</taxon>
        <taxon>core chlorophytes</taxon>
        <taxon>Chlorophyceae</taxon>
        <taxon>CS clade</taxon>
        <taxon>Chlamydomonadales</taxon>
        <taxon>Astrephomenaceae</taxon>
        <taxon>Astrephomene</taxon>
    </lineage>
</organism>
<accession>A0AAD3DSV6</accession>
<dbReference type="AlphaFoldDB" id="A0AAD3DSV6"/>
<keyword evidence="1" id="KW-1133">Transmembrane helix</keyword>
<sequence>MSPFQYPHPLPLPYLRSHSPIPSLSSPPLSLSLSGLRLWLFTLPPSHPPLTLPTALIICNKWLISETGFHSTSLLTLTHMASSAAGSWLLLAAGVVPREQRRLTPPQLRSVVLLAATTTVSVAACMASLAHLPASFVQAIAALSGACGAPACSPPRQLGAAAGAVVRGGVCS</sequence>
<gene>
    <name evidence="2" type="ORF">Agub_g9168</name>
</gene>